<sequence>MKFWAAIFFCIFSLQTGTIAYAQDATSFSNTLLSNLEAQYATATYSSGPALGTSENIRGSGEPPDPAFEPYDAGQDTVSGVVATGAAVLGALAIILVFAIVATSRHGEYGE</sequence>
<evidence type="ECO:0000313" key="5">
    <source>
        <dbReference type="Proteomes" id="UP000710385"/>
    </source>
</evidence>
<name>A0A928Y6T1_UNCKA</name>
<evidence type="ECO:0008006" key="6">
    <source>
        <dbReference type="Google" id="ProtNLM"/>
    </source>
</evidence>
<evidence type="ECO:0000256" key="1">
    <source>
        <dbReference type="SAM" id="MobiDB-lite"/>
    </source>
</evidence>
<evidence type="ECO:0000256" key="2">
    <source>
        <dbReference type="SAM" id="Phobius"/>
    </source>
</evidence>
<evidence type="ECO:0000256" key="3">
    <source>
        <dbReference type="SAM" id="SignalP"/>
    </source>
</evidence>
<feature type="region of interest" description="Disordered" evidence="1">
    <location>
        <begin position="48"/>
        <end position="71"/>
    </location>
</feature>
<keyword evidence="2" id="KW-1133">Transmembrane helix</keyword>
<dbReference type="EMBL" id="JABTTY010000001">
    <property type="protein sequence ID" value="MBE7525371.1"/>
    <property type="molecule type" value="Genomic_DNA"/>
</dbReference>
<dbReference type="Proteomes" id="UP000710385">
    <property type="component" value="Unassembled WGS sequence"/>
</dbReference>
<gene>
    <name evidence="4" type="ORF">HS096_03230</name>
</gene>
<accession>A0A928Y6T1</accession>
<feature type="signal peptide" evidence="3">
    <location>
        <begin position="1"/>
        <end position="22"/>
    </location>
</feature>
<feature type="chain" id="PRO_5037380844" description="PDGLE domain-containing protein" evidence="3">
    <location>
        <begin position="23"/>
        <end position="111"/>
    </location>
</feature>
<organism evidence="4 5">
    <name type="scientific">candidate division WWE3 bacterium</name>
    <dbReference type="NCBI Taxonomy" id="2053526"/>
    <lineage>
        <taxon>Bacteria</taxon>
        <taxon>Katanobacteria</taxon>
    </lineage>
</organism>
<comment type="caution">
    <text evidence="4">The sequence shown here is derived from an EMBL/GenBank/DDBJ whole genome shotgun (WGS) entry which is preliminary data.</text>
</comment>
<feature type="transmembrane region" description="Helical" evidence="2">
    <location>
        <begin position="78"/>
        <end position="102"/>
    </location>
</feature>
<feature type="compositionally biased region" description="Polar residues" evidence="1">
    <location>
        <begin position="48"/>
        <end position="57"/>
    </location>
</feature>
<keyword evidence="2" id="KW-0472">Membrane</keyword>
<protein>
    <recommendedName>
        <fullName evidence="6">PDGLE domain-containing protein</fullName>
    </recommendedName>
</protein>
<keyword evidence="2" id="KW-0812">Transmembrane</keyword>
<proteinExistence type="predicted"/>
<evidence type="ECO:0000313" key="4">
    <source>
        <dbReference type="EMBL" id="MBE7525371.1"/>
    </source>
</evidence>
<keyword evidence="3" id="KW-0732">Signal</keyword>
<dbReference type="AlphaFoldDB" id="A0A928Y6T1"/>
<reference evidence="4" key="1">
    <citation type="submission" date="2020-05" db="EMBL/GenBank/DDBJ databases">
        <title>High-Quality Genomes of Partial-Nitritation/Anammox System by Hierarchical Clustering Based Hybrid Assembly.</title>
        <authorList>
            <person name="Liu L."/>
            <person name="Wang Y."/>
            <person name="Che Y."/>
            <person name="Chen Y."/>
            <person name="Xia Y."/>
            <person name="Luo R."/>
            <person name="Cheng S.H."/>
            <person name="Zheng C."/>
            <person name="Zhang T."/>
        </authorList>
    </citation>
    <scope>NUCLEOTIDE SEQUENCE</scope>
    <source>
        <strain evidence="4">H1_PAT1</strain>
    </source>
</reference>